<keyword evidence="6" id="KW-1185">Reference proteome</keyword>
<dbReference type="InterPro" id="IPR032370">
    <property type="entry name" value="FlgT_N"/>
</dbReference>
<evidence type="ECO:0000313" key="5">
    <source>
        <dbReference type="EMBL" id="MCE2595617.1"/>
    </source>
</evidence>
<organism evidence="5 6">
    <name type="scientific">Motilimonas cestriensis</name>
    <dbReference type="NCBI Taxonomy" id="2742685"/>
    <lineage>
        <taxon>Bacteria</taxon>
        <taxon>Pseudomonadati</taxon>
        <taxon>Pseudomonadota</taxon>
        <taxon>Gammaproteobacteria</taxon>
        <taxon>Alteromonadales</taxon>
        <taxon>Alteromonadales genera incertae sedis</taxon>
        <taxon>Motilimonas</taxon>
    </lineage>
</organism>
<comment type="caution">
    <text evidence="5">The sequence shown here is derived from an EMBL/GenBank/DDBJ whole genome shotgun (WGS) entry which is preliminary data.</text>
</comment>
<dbReference type="Pfam" id="PF16538">
    <property type="entry name" value="FlgT_C"/>
    <property type="match status" value="1"/>
</dbReference>
<feature type="chain" id="PRO_5046387450" evidence="1">
    <location>
        <begin position="20"/>
        <end position="387"/>
    </location>
</feature>
<evidence type="ECO:0000256" key="1">
    <source>
        <dbReference type="SAM" id="SignalP"/>
    </source>
</evidence>
<dbReference type="Pfam" id="PF16548">
    <property type="entry name" value="FlgT_N"/>
    <property type="match status" value="1"/>
</dbReference>
<keyword evidence="5" id="KW-0282">Flagellum</keyword>
<dbReference type="EMBL" id="JAIMJA010000011">
    <property type="protein sequence ID" value="MCE2595617.1"/>
    <property type="molecule type" value="Genomic_DNA"/>
</dbReference>
<evidence type="ECO:0000313" key="6">
    <source>
        <dbReference type="Proteomes" id="UP001201273"/>
    </source>
</evidence>
<feature type="domain" description="Flagellar assembly protein T C-terminal" evidence="2">
    <location>
        <begin position="310"/>
        <end position="384"/>
    </location>
</feature>
<feature type="domain" description="Flagellar assembly protein T middle" evidence="3">
    <location>
        <begin position="112"/>
        <end position="266"/>
    </location>
</feature>
<name>A0ABS8WBZ1_9GAMM</name>
<evidence type="ECO:0000259" key="4">
    <source>
        <dbReference type="Pfam" id="PF16548"/>
    </source>
</evidence>
<keyword evidence="1" id="KW-0732">Signal</keyword>
<evidence type="ECO:0000259" key="2">
    <source>
        <dbReference type="Pfam" id="PF16538"/>
    </source>
</evidence>
<dbReference type="InterPro" id="IPR032386">
    <property type="entry name" value="FlgT_M"/>
</dbReference>
<sequence>MARFICICWLVIFTCSAQAAWFEAQGQAPILNGDIDQARESGVKDAVRQALLYAGASIKSLQQLDNGVLAKQQLQLAGEGEIRGLKVTSERIENDFIYVSVQVDVLASEQPSCAQQQYAKSLALVRFKLRNREQAINGGIFHLDGEFTGKLNNLLNLNQSAFDVRQFINQNVNFNPNLLDSRHHAVREQVMVIASRADSQFVLMGSIDDVSVERDEKQPYDFFFKEAPRNFYLSTYLFDGLSGELLDVKHYRQRAMWTYKEQDIVDLSSKKFWDAPYGQSLLSVMDDVLINTTAALECVDTMAKIIAVHDEKVQINLGSKNGLKIGQNIQLSHNGSYTDQFGIPRFRQESSAIKTTVIELYRDSAVLQTFDSLPASNIQLNDFANIQ</sequence>
<evidence type="ECO:0000259" key="3">
    <source>
        <dbReference type="Pfam" id="PF16539"/>
    </source>
</evidence>
<dbReference type="Gene3D" id="3.30.1660.40">
    <property type="entry name" value="FlgT, N-terminal domain"/>
    <property type="match status" value="1"/>
</dbReference>
<dbReference type="RefSeq" id="WP_233053125.1">
    <property type="nucleotide sequence ID" value="NZ_JAIMJA010000011.1"/>
</dbReference>
<accession>A0ABS8WBZ1</accession>
<keyword evidence="5" id="KW-0966">Cell projection</keyword>
<dbReference type="InterPro" id="IPR032388">
    <property type="entry name" value="FlgT_C"/>
</dbReference>
<feature type="domain" description="Flagellar assembly protein T N-terminal" evidence="4">
    <location>
        <begin position="20"/>
        <end position="105"/>
    </location>
</feature>
<dbReference type="InterPro" id="IPR038165">
    <property type="entry name" value="FlgT_C_sf"/>
</dbReference>
<reference evidence="5 6" key="1">
    <citation type="journal article" date="2022" name="Environ. Microbiol. Rep.">
        <title>Eco-phylogenetic analyses reveal divergent evolution of vitamin B12 metabolism in the marine bacterial family 'Psychromonadaceae'.</title>
        <authorList>
            <person name="Jin X."/>
            <person name="Yang Y."/>
            <person name="Cao H."/>
            <person name="Gao B."/>
            <person name="Zhao Z."/>
        </authorList>
    </citation>
    <scope>NUCLEOTIDE SEQUENCE [LARGE SCALE GENOMIC DNA]</scope>
    <source>
        <strain evidence="5 6">MKS20</strain>
    </source>
</reference>
<dbReference type="Proteomes" id="UP001201273">
    <property type="component" value="Unassembled WGS sequence"/>
</dbReference>
<gene>
    <name evidence="5" type="ORF">K6Y31_12380</name>
</gene>
<proteinExistence type="predicted"/>
<keyword evidence="5" id="KW-0969">Cilium</keyword>
<dbReference type="Gene3D" id="2.40.10.410">
    <property type="entry name" value="FlgT, C-terminal domain"/>
    <property type="match status" value="1"/>
</dbReference>
<feature type="signal peptide" evidence="1">
    <location>
        <begin position="1"/>
        <end position="19"/>
    </location>
</feature>
<protein>
    <submittedName>
        <fullName evidence="5">Flagella assembly protein FlgT</fullName>
    </submittedName>
</protein>
<dbReference type="InterPro" id="IPR038180">
    <property type="entry name" value="FlgT_N_sf"/>
</dbReference>
<dbReference type="Pfam" id="PF16539">
    <property type="entry name" value="FlgT_M"/>
    <property type="match status" value="1"/>
</dbReference>
<dbReference type="Gene3D" id="3.40.50.10610">
    <property type="entry name" value="ABC-type transport auxiliary lipoprotein component"/>
    <property type="match status" value="1"/>
</dbReference>